<organism evidence="14 15">
    <name type="scientific">Cichlidogyrus casuarinus</name>
    <dbReference type="NCBI Taxonomy" id="1844966"/>
    <lineage>
        <taxon>Eukaryota</taxon>
        <taxon>Metazoa</taxon>
        <taxon>Spiralia</taxon>
        <taxon>Lophotrochozoa</taxon>
        <taxon>Platyhelminthes</taxon>
        <taxon>Monogenea</taxon>
        <taxon>Monopisthocotylea</taxon>
        <taxon>Dactylogyridea</taxon>
        <taxon>Ancyrocephalidae</taxon>
        <taxon>Cichlidogyrus</taxon>
    </lineage>
</organism>
<feature type="domain" description="XPG-I" evidence="12">
    <location>
        <begin position="138"/>
        <end position="207"/>
    </location>
</feature>
<dbReference type="InterPro" id="IPR006085">
    <property type="entry name" value="XPG_DNA_repair_N"/>
</dbReference>
<dbReference type="PANTHER" id="PTHR11081">
    <property type="entry name" value="FLAP ENDONUCLEASE FAMILY MEMBER"/>
    <property type="match status" value="1"/>
</dbReference>
<comment type="function">
    <text evidence="10">5'-&gt;3' double-stranded DNA exonuclease which may also possess a cryptic 3'-&gt;5' double-stranded DNA exonuclease activity. Functions in DNA mismatch repair.</text>
</comment>
<keyword evidence="10" id="KW-0238">DNA-binding</keyword>
<evidence type="ECO:0000256" key="1">
    <source>
        <dbReference type="ARBA" id="ARBA00004123"/>
    </source>
</evidence>
<comment type="cofactor">
    <cofactor evidence="10">
        <name>Mg(2+)</name>
        <dbReference type="ChEBI" id="CHEBI:18420"/>
    </cofactor>
    <text evidence="10">Binds 2 magnesium ions per subunit. They probably participate in the reaction catalyzed by the enzyme. May bind an additional third magnesium ion after substrate binding.</text>
</comment>
<keyword evidence="10" id="KW-0228">DNA excision</keyword>
<reference evidence="14 15" key="1">
    <citation type="submission" date="2024-11" db="EMBL/GenBank/DDBJ databases">
        <title>Adaptive evolution of stress response genes in parasites aligns with host niche diversity.</title>
        <authorList>
            <person name="Hahn C."/>
            <person name="Resl P."/>
        </authorList>
    </citation>
    <scope>NUCLEOTIDE SEQUENCE [LARGE SCALE GENOMIC DNA]</scope>
    <source>
        <strain evidence="14">EGGRZ-B1_66</strain>
        <tissue evidence="14">Body</tissue>
    </source>
</reference>
<keyword evidence="3 10" id="KW-0479">Metal-binding</keyword>
<evidence type="ECO:0000256" key="2">
    <source>
        <dbReference type="ARBA" id="ARBA00022722"/>
    </source>
</evidence>
<dbReference type="GO" id="GO:0006281">
    <property type="term" value="P:DNA repair"/>
    <property type="evidence" value="ECO:0007669"/>
    <property type="project" value="UniProtKB-UniRule"/>
</dbReference>
<dbReference type="CDD" id="cd09857">
    <property type="entry name" value="PIN_EXO1"/>
    <property type="match status" value="1"/>
</dbReference>
<keyword evidence="10" id="KW-0269">Exonuclease</keyword>
<dbReference type="SMART" id="SM00485">
    <property type="entry name" value="XPGN"/>
    <property type="match status" value="1"/>
</dbReference>
<evidence type="ECO:0000256" key="4">
    <source>
        <dbReference type="ARBA" id="ARBA00022759"/>
    </source>
</evidence>
<proteinExistence type="inferred from homology"/>
<evidence type="ECO:0000256" key="6">
    <source>
        <dbReference type="ARBA" id="ARBA00022801"/>
    </source>
</evidence>
<dbReference type="InterPro" id="IPR008918">
    <property type="entry name" value="HhH2"/>
</dbReference>
<dbReference type="EMBL" id="JBJKFK010000352">
    <property type="protein sequence ID" value="KAL3317642.1"/>
    <property type="molecule type" value="Genomic_DNA"/>
</dbReference>
<dbReference type="SMART" id="SM00484">
    <property type="entry name" value="XPGI"/>
    <property type="match status" value="1"/>
</dbReference>
<dbReference type="SUPFAM" id="SSF47807">
    <property type="entry name" value="5' to 3' exonuclease, C-terminal subdomain"/>
    <property type="match status" value="1"/>
</dbReference>
<dbReference type="SMART" id="SM00279">
    <property type="entry name" value="HhH2"/>
    <property type="match status" value="1"/>
</dbReference>
<dbReference type="Proteomes" id="UP001626550">
    <property type="component" value="Unassembled WGS sequence"/>
</dbReference>
<dbReference type="InterPro" id="IPR029060">
    <property type="entry name" value="PIN-like_dom_sf"/>
</dbReference>
<feature type="compositionally biased region" description="Polar residues" evidence="11">
    <location>
        <begin position="747"/>
        <end position="759"/>
    </location>
</feature>
<keyword evidence="7 10" id="KW-0460">Magnesium</keyword>
<evidence type="ECO:0000313" key="14">
    <source>
        <dbReference type="EMBL" id="KAL3317642.1"/>
    </source>
</evidence>
<name>A0ABD2QDM4_9PLAT</name>
<evidence type="ECO:0000313" key="15">
    <source>
        <dbReference type="Proteomes" id="UP001626550"/>
    </source>
</evidence>
<keyword evidence="9 10" id="KW-0539">Nucleus</keyword>
<gene>
    <name evidence="14" type="primary">EXO1</name>
    <name evidence="14" type="ORF">Ciccas_003707</name>
</gene>
<evidence type="ECO:0000256" key="8">
    <source>
        <dbReference type="ARBA" id="ARBA00023204"/>
    </source>
</evidence>
<comment type="caution">
    <text evidence="14">The sequence shown here is derived from an EMBL/GenBank/DDBJ whole genome shotgun (WGS) entry which is preliminary data.</text>
</comment>
<keyword evidence="5 10" id="KW-0227">DNA damage</keyword>
<keyword evidence="2 10" id="KW-0540">Nuclease</keyword>
<dbReference type="PROSITE" id="PS00841">
    <property type="entry name" value="XPG_1"/>
    <property type="match status" value="1"/>
</dbReference>
<dbReference type="FunFam" id="3.40.50.1010:FF:000002">
    <property type="entry name" value="Exonuclease 1, putative"/>
    <property type="match status" value="1"/>
</dbReference>
<evidence type="ECO:0000256" key="11">
    <source>
        <dbReference type="SAM" id="MobiDB-lite"/>
    </source>
</evidence>
<dbReference type="Gene3D" id="1.10.150.20">
    <property type="entry name" value="5' to 3' exonuclease, C-terminal subdomain"/>
    <property type="match status" value="1"/>
</dbReference>
<feature type="region of interest" description="Disordered" evidence="11">
    <location>
        <begin position="747"/>
        <end position="787"/>
    </location>
</feature>
<evidence type="ECO:0000256" key="9">
    <source>
        <dbReference type="ARBA" id="ARBA00023242"/>
    </source>
</evidence>
<dbReference type="GO" id="GO:0046872">
    <property type="term" value="F:metal ion binding"/>
    <property type="evidence" value="ECO:0007669"/>
    <property type="project" value="UniProtKB-UniRule"/>
</dbReference>
<dbReference type="SUPFAM" id="SSF88723">
    <property type="entry name" value="PIN domain-like"/>
    <property type="match status" value="1"/>
</dbReference>
<accession>A0ABD2QDM4</accession>
<dbReference type="PROSITE" id="PS00842">
    <property type="entry name" value="XPG_2"/>
    <property type="match status" value="1"/>
</dbReference>
<evidence type="ECO:0000259" key="13">
    <source>
        <dbReference type="SMART" id="SM00485"/>
    </source>
</evidence>
<dbReference type="InterPro" id="IPR019974">
    <property type="entry name" value="XPG_CS"/>
</dbReference>
<comment type="subcellular location">
    <subcellularLocation>
        <location evidence="1 10">Nucleus</location>
    </subcellularLocation>
</comment>
<keyword evidence="15" id="KW-1185">Reference proteome</keyword>
<dbReference type="Pfam" id="PF00867">
    <property type="entry name" value="XPG_I"/>
    <property type="match status" value="1"/>
</dbReference>
<keyword evidence="6 10" id="KW-0378">Hydrolase</keyword>
<dbReference type="AlphaFoldDB" id="A0ABD2QDM4"/>
<dbReference type="InterPro" id="IPR044752">
    <property type="entry name" value="PIN-like_EXO1"/>
</dbReference>
<dbReference type="GO" id="GO:0005634">
    <property type="term" value="C:nucleus"/>
    <property type="evidence" value="ECO:0007669"/>
    <property type="project" value="UniProtKB-SubCell"/>
</dbReference>
<dbReference type="InterPro" id="IPR006084">
    <property type="entry name" value="XPG/Rad2"/>
</dbReference>
<evidence type="ECO:0000256" key="3">
    <source>
        <dbReference type="ARBA" id="ARBA00022723"/>
    </source>
</evidence>
<feature type="compositionally biased region" description="Polar residues" evidence="11">
    <location>
        <begin position="766"/>
        <end position="777"/>
    </location>
</feature>
<evidence type="ECO:0000256" key="7">
    <source>
        <dbReference type="ARBA" id="ARBA00022842"/>
    </source>
</evidence>
<dbReference type="InterPro" id="IPR036279">
    <property type="entry name" value="5-3_exonuclease_C_sf"/>
</dbReference>
<dbReference type="InterPro" id="IPR006086">
    <property type="entry name" value="XPG-I_dom"/>
</dbReference>
<sequence length="880" mass="98328">MGIKGLLPFLKRCTVPINLKHLSGYVLAVDSYCWIHKGAFSCAAELGMGKNTDKYLNYVLTFVKMMLSFNIKPILVFDGNNLVAKRFTDGQRREKKLDLKKKAAEYLASGDRKNAQICFERSVEVTSEMAFNVLKAVRELGVDCIVAPYEADAQLYYLCASGFADVIVTEDSDLLAFGAKQVIFKLDQNGNGTLVTWSSGIGENCCGMTPGRMTEDLFRYICILAGCDYFPGVPGIGMANACKIMRQCRETDFRQLLENFGKYTNITAAALKEIPLLATATNEQSSSKNSGKKSLPQSTINAAIRAERTFRLQVVFDPVKRCRLRISEPRPCDISDPLDQGNFDYAGTVSPYESPSQDLEIALGNIDFHSGRRFSDFKPNESYFKSIKNAYKSGMNATLTHSASSPTISNQFSSKFGLTKTTDVVTVNRPSIRRLHHSIWSQFYPVQKIWLHYKKPESNALALTNASVLPYSVVVSPKENREIVASSTPLRGKRPTEELESPTFSPKRIKNALDSSFSKLIPDRKSITKLKRPLFMPSTPGGSEVNPAFVTPEKHCSDVEQDVETCERLTVKFKAVRKEEMEREALEIAETELIGKELANALNSQSPSPELPASKNNSFVRLTNDKNKLKPNRVNVFAQKMKENVDSDWSSLSNEELVKDELLSNQESPTDIISPVFEAKPMPRPVSLAEKFSFKPFKRAISPPRGKIIVEETPFEQLIQENSLSPVYPQTRSSNSSSKDLFLQTQSNILRSPGESSLRSYRKSDSNLPRTPNSTPRSPIFQLPSDSQCSPSVFSLQNMPRMQEPVEQCTSSRINLQCSPDLMPAIKLEKSPLRELQPSHFDNLINIEDSPPRKPLYKINQSIGRRGRGAARSKVNSLLV</sequence>
<dbReference type="GO" id="GO:0004519">
    <property type="term" value="F:endonuclease activity"/>
    <property type="evidence" value="ECO:0007669"/>
    <property type="project" value="UniProtKB-KW"/>
</dbReference>
<dbReference type="GO" id="GO:0003677">
    <property type="term" value="F:DNA binding"/>
    <property type="evidence" value="ECO:0007669"/>
    <property type="project" value="UniProtKB-UniRule"/>
</dbReference>
<comment type="similarity">
    <text evidence="10">Belongs to the XPG/RAD2 endonuclease family. EXO1 subfamily.</text>
</comment>
<dbReference type="Pfam" id="PF00752">
    <property type="entry name" value="XPG_N"/>
    <property type="match status" value="1"/>
</dbReference>
<evidence type="ECO:0000256" key="10">
    <source>
        <dbReference type="RuleBase" id="RU910737"/>
    </source>
</evidence>
<keyword evidence="10" id="KW-0267">Excision nuclease</keyword>
<feature type="domain" description="XPG N-terminal" evidence="13">
    <location>
        <begin position="1"/>
        <end position="99"/>
    </location>
</feature>
<evidence type="ECO:0000259" key="12">
    <source>
        <dbReference type="SMART" id="SM00484"/>
    </source>
</evidence>
<dbReference type="PANTHER" id="PTHR11081:SF8">
    <property type="entry name" value="EXONUCLEASE 1"/>
    <property type="match status" value="1"/>
</dbReference>
<keyword evidence="4" id="KW-0255">Endonuclease</keyword>
<dbReference type="EC" id="3.1.-.-" evidence="10"/>
<dbReference type="GO" id="GO:0035312">
    <property type="term" value="F:5'-3' DNA exonuclease activity"/>
    <property type="evidence" value="ECO:0007669"/>
    <property type="project" value="UniProtKB-UniRule"/>
</dbReference>
<protein>
    <recommendedName>
        <fullName evidence="10">Exonuclease 1</fullName>
        <ecNumber evidence="10">3.1.-.-</ecNumber>
    </recommendedName>
</protein>
<evidence type="ECO:0000256" key="5">
    <source>
        <dbReference type="ARBA" id="ARBA00022763"/>
    </source>
</evidence>
<keyword evidence="8 10" id="KW-0234">DNA repair</keyword>
<dbReference type="PRINTS" id="PR00853">
    <property type="entry name" value="XPGRADSUPER"/>
</dbReference>
<dbReference type="Gene3D" id="3.40.50.1010">
    <property type="entry name" value="5'-nuclease"/>
    <property type="match status" value="1"/>
</dbReference>